<dbReference type="GO" id="GO:0044877">
    <property type="term" value="F:protein-containing complex binding"/>
    <property type="evidence" value="ECO:0007669"/>
    <property type="project" value="TreeGrafter"/>
</dbReference>
<accession>A0A0P1IGR7</accession>
<dbReference type="InterPro" id="IPR025695">
    <property type="entry name" value="DoxX-like"/>
</dbReference>
<name>A0A0P1IGR7_9RHOB</name>
<keyword evidence="1" id="KW-1133">Transmembrane helix</keyword>
<reference evidence="4" key="1">
    <citation type="submission" date="2015-09" db="EMBL/GenBank/DDBJ databases">
        <authorList>
            <person name="Rodrigo-Torres L."/>
            <person name="Arahal D.R."/>
        </authorList>
    </citation>
    <scope>NUCLEOTIDE SEQUENCE [LARGE SCALE GENOMIC DNA]</scope>
    <source>
        <strain evidence="4">CECT 5091</strain>
    </source>
</reference>
<dbReference type="STRING" id="1715692.RUE5091_03520"/>
<feature type="transmembrane region" description="Helical" evidence="1">
    <location>
        <begin position="353"/>
        <end position="378"/>
    </location>
</feature>
<organism evidence="3 4">
    <name type="scientific">Ruegeria denitrificans</name>
    <dbReference type="NCBI Taxonomy" id="1715692"/>
    <lineage>
        <taxon>Bacteria</taxon>
        <taxon>Pseudomonadati</taxon>
        <taxon>Pseudomonadota</taxon>
        <taxon>Alphaproteobacteria</taxon>
        <taxon>Rhodobacterales</taxon>
        <taxon>Roseobacteraceae</taxon>
        <taxon>Ruegeria</taxon>
    </lineage>
</organism>
<dbReference type="Gene3D" id="3.40.50.720">
    <property type="entry name" value="NAD(P)-binding Rossmann-like Domain"/>
    <property type="match status" value="1"/>
</dbReference>
<protein>
    <submittedName>
        <fullName evidence="3">Short chain dehydrogenase</fullName>
    </submittedName>
</protein>
<evidence type="ECO:0000313" key="4">
    <source>
        <dbReference type="Proteomes" id="UP000051260"/>
    </source>
</evidence>
<dbReference type="Pfam" id="PF13460">
    <property type="entry name" value="NAD_binding_10"/>
    <property type="match status" value="1"/>
</dbReference>
<proteinExistence type="predicted"/>
<keyword evidence="4" id="KW-1185">Reference proteome</keyword>
<dbReference type="SUPFAM" id="SSF51735">
    <property type="entry name" value="NAD(P)-binding Rossmann-fold domains"/>
    <property type="match status" value="1"/>
</dbReference>
<gene>
    <name evidence="3" type="ORF">RUE5091_03520</name>
</gene>
<dbReference type="InterPro" id="IPR036291">
    <property type="entry name" value="NAD(P)-bd_dom_sf"/>
</dbReference>
<evidence type="ECO:0000256" key="1">
    <source>
        <dbReference type="SAM" id="Phobius"/>
    </source>
</evidence>
<feature type="transmembrane region" description="Helical" evidence="1">
    <location>
        <begin position="317"/>
        <end position="341"/>
    </location>
</feature>
<dbReference type="InterPro" id="IPR016040">
    <property type="entry name" value="NAD(P)-bd_dom"/>
</dbReference>
<evidence type="ECO:0000313" key="3">
    <source>
        <dbReference type="EMBL" id="CUK12395.1"/>
    </source>
</evidence>
<dbReference type="AlphaFoldDB" id="A0A0P1IGR7"/>
<dbReference type="PANTHER" id="PTHR12126">
    <property type="entry name" value="NADH-UBIQUINONE OXIDOREDUCTASE 39 KDA SUBUNIT-RELATED"/>
    <property type="match status" value="1"/>
</dbReference>
<feature type="domain" description="NAD(P)-binding" evidence="2">
    <location>
        <begin position="12"/>
        <end position="152"/>
    </location>
</feature>
<dbReference type="EMBL" id="CYUD01000012">
    <property type="protein sequence ID" value="CUK12395.1"/>
    <property type="molecule type" value="Genomic_DNA"/>
</dbReference>
<dbReference type="InterPro" id="IPR051207">
    <property type="entry name" value="ComplexI_NDUFA9_subunit"/>
</dbReference>
<keyword evidence="1" id="KW-0472">Membrane</keyword>
<dbReference type="Pfam" id="PF13781">
    <property type="entry name" value="DoxX_3"/>
    <property type="match status" value="1"/>
</dbReference>
<feature type="transmembrane region" description="Helical" evidence="1">
    <location>
        <begin position="390"/>
        <end position="409"/>
    </location>
</feature>
<evidence type="ECO:0000259" key="2">
    <source>
        <dbReference type="Pfam" id="PF13460"/>
    </source>
</evidence>
<dbReference type="Proteomes" id="UP000051260">
    <property type="component" value="Unassembled WGS sequence"/>
</dbReference>
<dbReference type="RefSeq" id="WP_279385383.1">
    <property type="nucleotide sequence ID" value="NZ_CYUD01000012.1"/>
</dbReference>
<sequence length="435" mass="46069">MRLSNKNVLVLGAYGFIGAAVTRSLQAEGAHVAAFVRNLKTGAKVLPDVTQVQGDLRTCLRPEDWAAHLERVDCVVNCAGALQDGPADDLETVHHNAIAALGQACAQRSIAVVQISAIGADTDAETDFMRTKATGDAALRACDVPLWIFKPGLVIGQSDYGGTALLRMLAAVPFVQPIAYPQAPVQCVGMPDLCHAVTGALVDEIPQGTYDLVEDMPAVLSDVLAATRSWLGFPEAQFSIIVPPVITRLVARGADALGHLGWRSPLRSNAMTVMGDGVVGDPEPYRAATGQKLAPLPQIYAGLICSREHRLAARMSLLMPLVVAVLSLFWLLSGLFGLVGLPKATSVLTGVGWSTGMAVASVLFWSFVDIALGLAILWRPWAARACLAQVAVAIFYLPAASFTVSGLWLDPLGPLIKTLPAMTLSLVAWPLLQSR</sequence>
<keyword evidence="1" id="KW-0812">Transmembrane</keyword>
<dbReference type="PANTHER" id="PTHR12126:SF11">
    <property type="entry name" value="NADH DEHYDROGENASE [UBIQUINONE] 1 ALPHA SUBCOMPLEX SUBUNIT 9, MITOCHONDRIAL"/>
    <property type="match status" value="1"/>
</dbReference>